<dbReference type="Pfam" id="PF01476">
    <property type="entry name" value="LysM"/>
    <property type="match status" value="1"/>
</dbReference>
<dbReference type="PROSITE" id="PS51782">
    <property type="entry name" value="LYSM"/>
    <property type="match status" value="1"/>
</dbReference>
<dbReference type="EMBL" id="PFEN01000039">
    <property type="protein sequence ID" value="PJE69431.1"/>
    <property type="molecule type" value="Genomic_DNA"/>
</dbReference>
<dbReference type="Gene3D" id="3.10.350.10">
    <property type="entry name" value="LysM domain"/>
    <property type="match status" value="1"/>
</dbReference>
<accession>A0A2H9T108</accession>
<protein>
    <recommendedName>
        <fullName evidence="2">LysM domain-containing protein</fullName>
    </recommendedName>
</protein>
<organism evidence="3 4">
    <name type="scientific">Candidatus Staskawiczbacteria bacterium CG10_big_fil_rev_8_21_14_0_10_38_10</name>
    <dbReference type="NCBI Taxonomy" id="1974891"/>
    <lineage>
        <taxon>Bacteria</taxon>
        <taxon>Candidatus Staskawicziibacteriota</taxon>
    </lineage>
</organism>
<dbReference type="SUPFAM" id="SSF54106">
    <property type="entry name" value="LysM domain"/>
    <property type="match status" value="1"/>
</dbReference>
<dbReference type="InterPro" id="IPR036779">
    <property type="entry name" value="LysM_dom_sf"/>
</dbReference>
<dbReference type="InterPro" id="IPR018392">
    <property type="entry name" value="LysM"/>
</dbReference>
<feature type="domain" description="LysM" evidence="2">
    <location>
        <begin position="124"/>
        <end position="175"/>
    </location>
</feature>
<feature type="transmembrane region" description="Helical" evidence="1">
    <location>
        <begin position="33"/>
        <end position="53"/>
    </location>
</feature>
<dbReference type="AlphaFoldDB" id="A0A2H9T108"/>
<gene>
    <name evidence="3" type="ORF">COU98_02060</name>
</gene>
<name>A0A2H9T108_9BACT</name>
<dbReference type="Proteomes" id="UP000236946">
    <property type="component" value="Unassembled WGS sequence"/>
</dbReference>
<evidence type="ECO:0000313" key="4">
    <source>
        <dbReference type="Proteomes" id="UP000236946"/>
    </source>
</evidence>
<sequence>MIKIGKINLKTLSRLVKNLAKTKKLLWVIGENAFLAILVFILFALISGSVVFYKYSYLVEKTEPEAGAKPFQFEEKVYQKIIAIWQRQEKNLEEVSNKKYSDLFREKKEEVGPDSGAPEEPNPIVYIVKYGDTLWKISQKFLGSGERWREIKTEEGEILTEDTAEILPVGQRLIIPVK</sequence>
<reference evidence="4" key="1">
    <citation type="submission" date="2017-09" db="EMBL/GenBank/DDBJ databases">
        <title>Depth-based differentiation of microbial function through sediment-hosted aquifers and enrichment of novel symbionts in the deep terrestrial subsurface.</title>
        <authorList>
            <person name="Probst A.J."/>
            <person name="Ladd B."/>
            <person name="Jarett J.K."/>
            <person name="Geller-Mcgrath D.E."/>
            <person name="Sieber C.M.K."/>
            <person name="Emerson J.B."/>
            <person name="Anantharaman K."/>
            <person name="Thomas B.C."/>
            <person name="Malmstrom R."/>
            <person name="Stieglmeier M."/>
            <person name="Klingl A."/>
            <person name="Woyke T."/>
            <person name="Ryan C.M."/>
            <person name="Banfield J.F."/>
        </authorList>
    </citation>
    <scope>NUCLEOTIDE SEQUENCE [LARGE SCALE GENOMIC DNA]</scope>
</reference>
<keyword evidence="1" id="KW-1133">Transmembrane helix</keyword>
<keyword evidence="1" id="KW-0812">Transmembrane</keyword>
<evidence type="ECO:0000313" key="3">
    <source>
        <dbReference type="EMBL" id="PJE69431.1"/>
    </source>
</evidence>
<keyword evidence="1" id="KW-0472">Membrane</keyword>
<proteinExistence type="predicted"/>
<dbReference type="CDD" id="cd00118">
    <property type="entry name" value="LysM"/>
    <property type="match status" value="1"/>
</dbReference>
<evidence type="ECO:0000256" key="1">
    <source>
        <dbReference type="SAM" id="Phobius"/>
    </source>
</evidence>
<evidence type="ECO:0000259" key="2">
    <source>
        <dbReference type="PROSITE" id="PS51782"/>
    </source>
</evidence>
<comment type="caution">
    <text evidence="3">The sequence shown here is derived from an EMBL/GenBank/DDBJ whole genome shotgun (WGS) entry which is preliminary data.</text>
</comment>